<evidence type="ECO:0000313" key="1">
    <source>
        <dbReference type="EMBL" id="GIG89253.1"/>
    </source>
</evidence>
<sequence length="68" mass="8104">MIEMAVDPHIQALRDLLVAEHEERIAEVQRWADEAAARGDEWYQRWHQDHAARLRAMVYPWEQHRAGS</sequence>
<name>A0ABQ4E3G7_9ACTN</name>
<evidence type="ECO:0000313" key="2">
    <source>
        <dbReference type="Proteomes" id="UP000646749"/>
    </source>
</evidence>
<dbReference type="Proteomes" id="UP000646749">
    <property type="component" value="Unassembled WGS sequence"/>
</dbReference>
<proteinExistence type="predicted"/>
<keyword evidence="2" id="KW-1185">Reference proteome</keyword>
<reference evidence="1 2" key="1">
    <citation type="submission" date="2021-01" db="EMBL/GenBank/DDBJ databases">
        <title>Whole genome shotgun sequence of Plantactinospora endophytica NBRC 110450.</title>
        <authorList>
            <person name="Komaki H."/>
            <person name="Tamura T."/>
        </authorList>
    </citation>
    <scope>NUCLEOTIDE SEQUENCE [LARGE SCALE GENOMIC DNA]</scope>
    <source>
        <strain evidence="1 2">NBRC 110450</strain>
    </source>
</reference>
<protein>
    <submittedName>
        <fullName evidence="1">Uncharacterized protein</fullName>
    </submittedName>
</protein>
<comment type="caution">
    <text evidence="1">The sequence shown here is derived from an EMBL/GenBank/DDBJ whole genome shotgun (WGS) entry which is preliminary data.</text>
</comment>
<gene>
    <name evidence="1" type="ORF">Pen02_41890</name>
</gene>
<dbReference type="EMBL" id="BONW01000019">
    <property type="protein sequence ID" value="GIG89253.1"/>
    <property type="molecule type" value="Genomic_DNA"/>
</dbReference>
<organism evidence="1 2">
    <name type="scientific">Plantactinospora endophytica</name>
    <dbReference type="NCBI Taxonomy" id="673535"/>
    <lineage>
        <taxon>Bacteria</taxon>
        <taxon>Bacillati</taxon>
        <taxon>Actinomycetota</taxon>
        <taxon>Actinomycetes</taxon>
        <taxon>Micromonosporales</taxon>
        <taxon>Micromonosporaceae</taxon>
        <taxon>Plantactinospora</taxon>
    </lineage>
</organism>
<accession>A0ABQ4E3G7</accession>